<sequence length="182" mass="20579">MRFVATLRGGGILLFTPERETPTRGEIMTVKSHNGFVSEGSVVGYTGYAGHFYGYKLLREVFIPEAGYRWIGQYADASKDGSELNTHDDLILLSKKDIESTYPLRWTPGKKFAKGDVLVGYTKESGKRVVLLYVSEDEVQRLTPMDGYTDQGCGSMNFYSENLRDLDRVQTRGTEKKYFSEL</sequence>
<protein>
    <submittedName>
        <fullName evidence="1">Uncharacterized protein</fullName>
    </submittedName>
</protein>
<keyword evidence="2" id="KW-1185">Reference proteome</keyword>
<evidence type="ECO:0000313" key="1">
    <source>
        <dbReference type="EMBL" id="ATW62516.1"/>
    </source>
</evidence>
<name>A0A2H4PIB7_9CAUD</name>
<dbReference type="EMBL" id="MG515223">
    <property type="protein sequence ID" value="ATW62516.1"/>
    <property type="molecule type" value="Genomic_DNA"/>
</dbReference>
<reference evidence="1 2" key="1">
    <citation type="submission" date="2017-11" db="EMBL/GenBank/DDBJ databases">
        <authorList>
            <person name="Keri A.G."/>
            <person name="Ahn S.H."/>
            <person name="Alvarado I.A."/>
            <person name="Hartigan K.A."/>
            <person name="Shaffer C.D."/>
            <person name="Weston-Hafer K.A."/>
            <person name="Russell D.A."/>
            <person name="Pope W.H."/>
            <person name="Jacobs-Sera D."/>
            <person name="Hendrix R.W."/>
            <person name="Hatfull G.F."/>
        </authorList>
    </citation>
    <scope>NUCLEOTIDE SEQUENCE [LARGE SCALE GENOMIC DNA]</scope>
</reference>
<accession>A0A2H4PIB7</accession>
<evidence type="ECO:0000313" key="2">
    <source>
        <dbReference type="Proteomes" id="UP000241007"/>
    </source>
</evidence>
<gene>
    <name evidence="1" type="ORF">SEA_WRIGHTON_83</name>
</gene>
<dbReference type="Proteomes" id="UP000241007">
    <property type="component" value="Segment"/>
</dbReference>
<proteinExistence type="predicted"/>
<organism evidence="1 2">
    <name type="scientific">Streptomyces phage WRightOn</name>
    <dbReference type="NCBI Taxonomy" id="2053723"/>
    <lineage>
        <taxon>Viruses</taxon>
        <taxon>Duplodnaviria</taxon>
        <taxon>Heunggongvirae</taxon>
        <taxon>Uroviricota</taxon>
        <taxon>Caudoviricetes</taxon>
        <taxon>Beephvirinae</taxon>
        <taxon>Manuelvirus</taxon>
        <taxon>Manuelvirus wrighton</taxon>
    </lineage>
</organism>